<protein>
    <submittedName>
        <fullName evidence="1">Uncharacterized protein</fullName>
    </submittedName>
</protein>
<evidence type="ECO:0000313" key="2">
    <source>
        <dbReference type="Proteomes" id="UP000327026"/>
    </source>
</evidence>
<keyword evidence="2" id="KW-1185">Reference proteome</keyword>
<gene>
    <name evidence="1" type="primary">86</name>
    <name evidence="1" type="ORF">PBI_ANTHONY_86</name>
</gene>
<dbReference type="EMBL" id="MN234188">
    <property type="protein sequence ID" value="QFG10456.1"/>
    <property type="molecule type" value="Genomic_DNA"/>
</dbReference>
<accession>A0A5J6TIP1</accession>
<sequence length="78" mass="8656">MSTNRGTIRNLLMQNAIDLKPGDIIVRNNFVRTVTGVSYNPVTEEVSVSCDYINAYGESSEVIKMSAHELVKPLEVAR</sequence>
<proteinExistence type="predicted"/>
<organism evidence="1 2">
    <name type="scientific">Mycobacterium phage Anthony</name>
    <dbReference type="NCBI Taxonomy" id="2599857"/>
    <lineage>
        <taxon>Viruses</taxon>
        <taxon>Duplodnaviria</taxon>
        <taxon>Heunggongvirae</taxon>
        <taxon>Uroviricota</taxon>
        <taxon>Caudoviricetes</taxon>
        <taxon>Anthonyvirus</taxon>
        <taxon>Anthonyvirus anthony</taxon>
    </lineage>
</organism>
<dbReference type="Proteomes" id="UP000327026">
    <property type="component" value="Segment"/>
</dbReference>
<name>A0A5J6TIP1_9CAUD</name>
<dbReference type="GeneID" id="64871756"/>
<reference evidence="1 2" key="1">
    <citation type="submission" date="2019-07" db="EMBL/GenBank/DDBJ databases">
        <authorList>
            <person name="Garlena R.A."/>
            <person name="Russell D.A."/>
            <person name="Pope W.H."/>
            <person name="Jacobs-Sera D."/>
            <person name="Hatfull G.F."/>
        </authorList>
    </citation>
    <scope>NUCLEOTIDE SEQUENCE [LARGE SCALE GENOMIC DNA]</scope>
</reference>
<dbReference type="RefSeq" id="YP_010062122.1">
    <property type="nucleotide sequence ID" value="NC_054790.1"/>
</dbReference>
<evidence type="ECO:0000313" key="1">
    <source>
        <dbReference type="EMBL" id="QFG10456.1"/>
    </source>
</evidence>
<dbReference type="KEGG" id="vg:64871756"/>